<proteinExistence type="predicted"/>
<feature type="region of interest" description="Disordered" evidence="1">
    <location>
        <begin position="1"/>
        <end position="61"/>
    </location>
</feature>
<sequence>MSRMPFSPAITHAAEPSGSRGGAEAAAGDAAGKEKAEAVGGRGGEEGKGARGVGASGHLHG</sequence>
<accession>A0A0A9FV87</accession>
<feature type="compositionally biased region" description="Low complexity" evidence="1">
    <location>
        <begin position="13"/>
        <end position="30"/>
    </location>
</feature>
<reference evidence="2" key="1">
    <citation type="submission" date="2014-09" db="EMBL/GenBank/DDBJ databases">
        <authorList>
            <person name="Magalhaes I.L.F."/>
            <person name="Oliveira U."/>
            <person name="Santos F.R."/>
            <person name="Vidigal T.H.D.A."/>
            <person name="Brescovit A.D."/>
            <person name="Santos A.J."/>
        </authorList>
    </citation>
    <scope>NUCLEOTIDE SEQUENCE</scope>
    <source>
        <tissue evidence="2">Shoot tissue taken approximately 20 cm above the soil surface</tissue>
    </source>
</reference>
<reference evidence="2" key="2">
    <citation type="journal article" date="2015" name="Data Brief">
        <title>Shoot transcriptome of the giant reed, Arundo donax.</title>
        <authorList>
            <person name="Barrero R.A."/>
            <person name="Guerrero F.D."/>
            <person name="Moolhuijzen P."/>
            <person name="Goolsby J.A."/>
            <person name="Tidwell J."/>
            <person name="Bellgard S.E."/>
            <person name="Bellgard M.I."/>
        </authorList>
    </citation>
    <scope>NUCLEOTIDE SEQUENCE</scope>
    <source>
        <tissue evidence="2">Shoot tissue taken approximately 20 cm above the soil surface</tissue>
    </source>
</reference>
<organism evidence="2">
    <name type="scientific">Arundo donax</name>
    <name type="common">Giant reed</name>
    <name type="synonym">Donax arundinaceus</name>
    <dbReference type="NCBI Taxonomy" id="35708"/>
    <lineage>
        <taxon>Eukaryota</taxon>
        <taxon>Viridiplantae</taxon>
        <taxon>Streptophyta</taxon>
        <taxon>Embryophyta</taxon>
        <taxon>Tracheophyta</taxon>
        <taxon>Spermatophyta</taxon>
        <taxon>Magnoliopsida</taxon>
        <taxon>Liliopsida</taxon>
        <taxon>Poales</taxon>
        <taxon>Poaceae</taxon>
        <taxon>PACMAD clade</taxon>
        <taxon>Arundinoideae</taxon>
        <taxon>Arundineae</taxon>
        <taxon>Arundo</taxon>
    </lineage>
</organism>
<dbReference type="EMBL" id="GBRH01181729">
    <property type="protein sequence ID" value="JAE16167.1"/>
    <property type="molecule type" value="Transcribed_RNA"/>
</dbReference>
<dbReference type="AlphaFoldDB" id="A0A0A9FV87"/>
<protein>
    <submittedName>
        <fullName evidence="2">Uncharacterized protein</fullName>
    </submittedName>
</protein>
<name>A0A0A9FV87_ARUDO</name>
<evidence type="ECO:0000256" key="1">
    <source>
        <dbReference type="SAM" id="MobiDB-lite"/>
    </source>
</evidence>
<feature type="compositionally biased region" description="Basic and acidic residues" evidence="1">
    <location>
        <begin position="31"/>
        <end position="49"/>
    </location>
</feature>
<evidence type="ECO:0000313" key="2">
    <source>
        <dbReference type="EMBL" id="JAE16167.1"/>
    </source>
</evidence>